<dbReference type="OrthoDB" id="2159384at2759"/>
<evidence type="ECO:0000313" key="8">
    <source>
        <dbReference type="Proteomes" id="UP000019335"/>
    </source>
</evidence>
<keyword evidence="2 5" id="KW-0812">Transmembrane</keyword>
<dbReference type="AlphaFoldDB" id="W7TRP9"/>
<evidence type="ECO:0000313" key="7">
    <source>
        <dbReference type="EMBL" id="EWM23211.1"/>
    </source>
</evidence>
<organism evidence="7 8">
    <name type="scientific">Nannochloropsis gaditana</name>
    <dbReference type="NCBI Taxonomy" id="72520"/>
    <lineage>
        <taxon>Eukaryota</taxon>
        <taxon>Sar</taxon>
        <taxon>Stramenopiles</taxon>
        <taxon>Ochrophyta</taxon>
        <taxon>Eustigmatophyceae</taxon>
        <taxon>Eustigmatales</taxon>
        <taxon>Monodopsidaceae</taxon>
        <taxon>Nannochloropsis</taxon>
    </lineage>
</organism>
<dbReference type="EMBL" id="AZIL01001782">
    <property type="protein sequence ID" value="EWM23211.1"/>
    <property type="molecule type" value="Genomic_DNA"/>
</dbReference>
<gene>
    <name evidence="7" type="ORF">Naga_102676g1</name>
</gene>
<evidence type="ECO:0000256" key="5">
    <source>
        <dbReference type="SAM" id="Phobius"/>
    </source>
</evidence>
<evidence type="ECO:0000256" key="4">
    <source>
        <dbReference type="ARBA" id="ARBA00023136"/>
    </source>
</evidence>
<feature type="transmembrane region" description="Helical" evidence="5">
    <location>
        <begin position="58"/>
        <end position="79"/>
    </location>
</feature>
<dbReference type="InterPro" id="IPR004342">
    <property type="entry name" value="EXS_C"/>
</dbReference>
<feature type="domain" description="EXS" evidence="6">
    <location>
        <begin position="2"/>
        <end position="74"/>
    </location>
</feature>
<proteinExistence type="predicted"/>
<dbReference type="GO" id="GO:0016020">
    <property type="term" value="C:membrane"/>
    <property type="evidence" value="ECO:0007669"/>
    <property type="project" value="UniProtKB-SubCell"/>
</dbReference>
<keyword evidence="3 5" id="KW-1133">Transmembrane helix</keyword>
<reference evidence="7 8" key="1">
    <citation type="journal article" date="2014" name="Mol. Plant">
        <title>Chromosome Scale Genome Assembly and Transcriptome Profiling of Nannochloropsis gaditana in Nitrogen Depletion.</title>
        <authorList>
            <person name="Corteggiani Carpinelli E."/>
            <person name="Telatin A."/>
            <person name="Vitulo N."/>
            <person name="Forcato C."/>
            <person name="D'Angelo M."/>
            <person name="Schiavon R."/>
            <person name="Vezzi A."/>
            <person name="Giacometti G.M."/>
            <person name="Morosinotto T."/>
            <person name="Valle G."/>
        </authorList>
    </citation>
    <scope>NUCLEOTIDE SEQUENCE [LARGE SCALE GENOMIC DNA]</scope>
    <source>
        <strain evidence="7 8">B-31</strain>
    </source>
</reference>
<comment type="subcellular location">
    <subcellularLocation>
        <location evidence="1">Membrane</location>
        <topology evidence="1">Multi-pass membrane protein</topology>
    </subcellularLocation>
</comment>
<protein>
    <submittedName>
        <fullName evidence="7">EXS domaina containing protein</fullName>
    </submittedName>
</protein>
<evidence type="ECO:0000256" key="3">
    <source>
        <dbReference type="ARBA" id="ARBA00022989"/>
    </source>
</evidence>
<dbReference type="Proteomes" id="UP000019335">
    <property type="component" value="Chromosome 18"/>
</dbReference>
<sequence length="114" mass="12855">MWVPHPHVFPVLLFCGVMLYIARRLNPIVQFKALLRNTLFAPFAPVSFRDALVGDLLTSLPLAFVDLAYSLSFSFYWLATLFSPRGRYPSLHPSLPPPLPSSCSSPIDLSLYHH</sequence>
<evidence type="ECO:0000256" key="2">
    <source>
        <dbReference type="ARBA" id="ARBA00022692"/>
    </source>
</evidence>
<evidence type="ECO:0000259" key="6">
    <source>
        <dbReference type="Pfam" id="PF03124"/>
    </source>
</evidence>
<dbReference type="Pfam" id="PF03124">
    <property type="entry name" value="EXS"/>
    <property type="match status" value="1"/>
</dbReference>
<evidence type="ECO:0000256" key="1">
    <source>
        <dbReference type="ARBA" id="ARBA00004141"/>
    </source>
</evidence>
<comment type="caution">
    <text evidence="7">The sequence shown here is derived from an EMBL/GenBank/DDBJ whole genome shotgun (WGS) entry which is preliminary data.</text>
</comment>
<keyword evidence="4 5" id="KW-0472">Membrane</keyword>
<keyword evidence="8" id="KW-1185">Reference proteome</keyword>
<accession>W7TRP9</accession>
<name>W7TRP9_9STRA</name>